<keyword evidence="13" id="KW-0998">Cell outer membrane</keyword>
<evidence type="ECO:0000256" key="4">
    <source>
        <dbReference type="ARBA" id="ARBA00022452"/>
    </source>
</evidence>
<keyword evidence="18" id="KW-1185">Reference proteome</keyword>
<keyword evidence="8" id="KW-0625">Polysaccharide transport</keyword>
<name>A0ABT1CG77_9PROT</name>
<evidence type="ECO:0000256" key="1">
    <source>
        <dbReference type="ARBA" id="ARBA00004571"/>
    </source>
</evidence>
<feature type="domain" description="SLBB" evidence="16">
    <location>
        <begin position="277"/>
        <end position="372"/>
    </location>
</feature>
<keyword evidence="3" id="KW-0813">Transport</keyword>
<keyword evidence="12" id="KW-0564">Palmitate</keyword>
<keyword evidence="6" id="KW-0812">Transmembrane</keyword>
<dbReference type="Gene3D" id="3.10.560.10">
    <property type="entry name" value="Outer membrane lipoprotein wza domain like"/>
    <property type="match status" value="2"/>
</dbReference>
<dbReference type="Proteomes" id="UP001523401">
    <property type="component" value="Unassembled WGS sequence"/>
</dbReference>
<protein>
    <submittedName>
        <fullName evidence="17">Polysaccharide export protein</fullName>
    </submittedName>
</protein>
<gene>
    <name evidence="17" type="ORF">NF685_06845</name>
</gene>
<dbReference type="PANTHER" id="PTHR33619">
    <property type="entry name" value="POLYSACCHARIDE EXPORT PROTEIN GFCE-RELATED"/>
    <property type="match status" value="1"/>
</dbReference>
<accession>A0ABT1CG77</accession>
<evidence type="ECO:0000256" key="12">
    <source>
        <dbReference type="ARBA" id="ARBA00023139"/>
    </source>
</evidence>
<reference evidence="17 18" key="1">
    <citation type="submission" date="2022-06" db="EMBL/GenBank/DDBJ databases">
        <title>Whole-genome of Asaia lannensis strain LMG 27011T.</title>
        <authorList>
            <person name="Sombolestani A."/>
        </authorList>
    </citation>
    <scope>NUCLEOTIDE SEQUENCE [LARGE SCALE GENOMIC DNA]</scope>
    <source>
        <strain evidence="17 18">NBRC 102526</strain>
    </source>
</reference>
<organism evidence="17 18">
    <name type="scientific">Asaia lannensis NBRC 102526</name>
    <dbReference type="NCBI Taxonomy" id="1307926"/>
    <lineage>
        <taxon>Bacteria</taxon>
        <taxon>Pseudomonadati</taxon>
        <taxon>Pseudomonadota</taxon>
        <taxon>Alphaproteobacteria</taxon>
        <taxon>Acetobacterales</taxon>
        <taxon>Acetobacteraceae</taxon>
        <taxon>Asaia</taxon>
    </lineage>
</organism>
<evidence type="ECO:0000259" key="15">
    <source>
        <dbReference type="Pfam" id="PF02563"/>
    </source>
</evidence>
<dbReference type="Pfam" id="PF22461">
    <property type="entry name" value="SLBB_2"/>
    <property type="match status" value="1"/>
</dbReference>
<evidence type="ECO:0000256" key="5">
    <source>
        <dbReference type="ARBA" id="ARBA00022597"/>
    </source>
</evidence>
<dbReference type="Gene3D" id="3.30.1950.10">
    <property type="entry name" value="wza like domain"/>
    <property type="match status" value="1"/>
</dbReference>
<keyword evidence="11" id="KW-0472">Membrane</keyword>
<comment type="similarity">
    <text evidence="2">Belongs to the BexD/CtrA/VexA family.</text>
</comment>
<dbReference type="InterPro" id="IPR054765">
    <property type="entry name" value="SLBB_dom"/>
</dbReference>
<comment type="subcellular location">
    <subcellularLocation>
        <location evidence="1">Cell outer membrane</location>
        <topology evidence="1">Multi-pass membrane protein</topology>
    </subcellularLocation>
</comment>
<evidence type="ECO:0000256" key="13">
    <source>
        <dbReference type="ARBA" id="ARBA00023237"/>
    </source>
</evidence>
<keyword evidence="4" id="KW-1134">Transmembrane beta strand</keyword>
<keyword evidence="14" id="KW-0449">Lipoprotein</keyword>
<dbReference type="InterPro" id="IPR049712">
    <property type="entry name" value="Poly_export"/>
</dbReference>
<dbReference type="Pfam" id="PF02563">
    <property type="entry name" value="Poly_export"/>
    <property type="match status" value="1"/>
</dbReference>
<keyword evidence="10" id="KW-0626">Porin</keyword>
<evidence type="ECO:0000313" key="18">
    <source>
        <dbReference type="Proteomes" id="UP001523401"/>
    </source>
</evidence>
<evidence type="ECO:0000256" key="9">
    <source>
        <dbReference type="ARBA" id="ARBA00023065"/>
    </source>
</evidence>
<evidence type="ECO:0000313" key="17">
    <source>
        <dbReference type="EMBL" id="MCO6159741.1"/>
    </source>
</evidence>
<keyword evidence="9" id="KW-0406">Ion transport</keyword>
<evidence type="ECO:0000256" key="7">
    <source>
        <dbReference type="ARBA" id="ARBA00022729"/>
    </source>
</evidence>
<evidence type="ECO:0000256" key="8">
    <source>
        <dbReference type="ARBA" id="ARBA00023047"/>
    </source>
</evidence>
<keyword evidence="7" id="KW-0732">Signal</keyword>
<feature type="domain" description="Polysaccharide export protein N-terminal" evidence="15">
    <location>
        <begin position="64"/>
        <end position="188"/>
    </location>
</feature>
<keyword evidence="5" id="KW-0762">Sugar transport</keyword>
<evidence type="ECO:0000256" key="11">
    <source>
        <dbReference type="ARBA" id="ARBA00023136"/>
    </source>
</evidence>
<evidence type="ECO:0000256" key="3">
    <source>
        <dbReference type="ARBA" id="ARBA00022448"/>
    </source>
</evidence>
<comment type="caution">
    <text evidence="17">The sequence shown here is derived from an EMBL/GenBank/DDBJ whole genome shotgun (WGS) entry which is preliminary data.</text>
</comment>
<evidence type="ECO:0000256" key="10">
    <source>
        <dbReference type="ARBA" id="ARBA00023114"/>
    </source>
</evidence>
<dbReference type="PANTHER" id="PTHR33619:SF3">
    <property type="entry name" value="POLYSACCHARIDE EXPORT PROTEIN GFCE-RELATED"/>
    <property type="match status" value="1"/>
</dbReference>
<sequence>MLVLSGCGALPNSGPTETQILKTQKDAKKNTLGFGIVQISADLVSLLESESPSPLSALNSITAPSSSNDAIGPGDTLQISIYEVGNSLFGGTGGNASGSSTIESLTGSAVGSPPAAGILMGSTPAEARGEAGTVLSNLPPLVVSANGTITVPYIGTMNVSHQTTDSVAANIRGKLTGKSQSPQVIVRLIQGVTNSALIFGDVKRPGRVSLSPSRERLLDIVALAQGTVHAPEDSVIQIIRGEHVVRVPMTLPVNDPSENIQIRPGDRINVMYKPRAFTVFGAAGKVSEVPFNVPELTLAEALARAGGPSDGRADPNGVFLLRYENNDVVRRLGLPVSDTATVTPVVYQIDMMNAGNYFLAQRFVMRDKDLLYFSNSKSNEFYKLFALISTIVQPGITAGYMAR</sequence>
<evidence type="ECO:0000259" key="16">
    <source>
        <dbReference type="Pfam" id="PF22461"/>
    </source>
</evidence>
<dbReference type="RefSeq" id="WP_222546716.1">
    <property type="nucleotide sequence ID" value="NZ_BAPW01000010.1"/>
</dbReference>
<dbReference type="InterPro" id="IPR003715">
    <property type="entry name" value="Poly_export_N"/>
</dbReference>
<dbReference type="EMBL" id="JAMXQU010000004">
    <property type="protein sequence ID" value="MCO6159741.1"/>
    <property type="molecule type" value="Genomic_DNA"/>
</dbReference>
<proteinExistence type="inferred from homology"/>
<evidence type="ECO:0000256" key="14">
    <source>
        <dbReference type="ARBA" id="ARBA00023288"/>
    </source>
</evidence>
<evidence type="ECO:0000256" key="2">
    <source>
        <dbReference type="ARBA" id="ARBA00009450"/>
    </source>
</evidence>
<evidence type="ECO:0000256" key="6">
    <source>
        <dbReference type="ARBA" id="ARBA00022692"/>
    </source>
</evidence>